<dbReference type="PANTHER" id="PTHR13964">
    <property type="entry name" value="RBP-RELATED"/>
    <property type="match status" value="1"/>
</dbReference>
<keyword evidence="3" id="KW-0539">Nucleus</keyword>
<dbReference type="InterPro" id="IPR001606">
    <property type="entry name" value="ARID_dom"/>
</dbReference>
<feature type="compositionally biased region" description="Polar residues" evidence="4">
    <location>
        <begin position="70"/>
        <end position="81"/>
    </location>
</feature>
<dbReference type="Proteomes" id="UP000886523">
    <property type="component" value="Unassembled WGS sequence"/>
</dbReference>
<feature type="domain" description="ARID" evidence="5">
    <location>
        <begin position="101"/>
        <end position="228"/>
    </location>
</feature>
<dbReference type="EMBL" id="MU128936">
    <property type="protein sequence ID" value="KAF9516874.1"/>
    <property type="molecule type" value="Genomic_DNA"/>
</dbReference>
<comment type="caution">
    <text evidence="6">The sequence shown here is derived from an EMBL/GenBank/DDBJ whole genome shotgun (WGS) entry which is preliminary data.</text>
</comment>
<reference evidence="6" key="1">
    <citation type="journal article" date="2020" name="Nat. Commun.">
        <title>Large-scale genome sequencing of mycorrhizal fungi provides insights into the early evolution of symbiotic traits.</title>
        <authorList>
            <person name="Miyauchi S."/>
            <person name="Kiss E."/>
            <person name="Kuo A."/>
            <person name="Drula E."/>
            <person name="Kohler A."/>
            <person name="Sanchez-Garcia M."/>
            <person name="Morin E."/>
            <person name="Andreopoulos B."/>
            <person name="Barry K.W."/>
            <person name="Bonito G."/>
            <person name="Buee M."/>
            <person name="Carver A."/>
            <person name="Chen C."/>
            <person name="Cichocki N."/>
            <person name="Clum A."/>
            <person name="Culley D."/>
            <person name="Crous P.W."/>
            <person name="Fauchery L."/>
            <person name="Girlanda M."/>
            <person name="Hayes R.D."/>
            <person name="Keri Z."/>
            <person name="LaButti K."/>
            <person name="Lipzen A."/>
            <person name="Lombard V."/>
            <person name="Magnuson J."/>
            <person name="Maillard F."/>
            <person name="Murat C."/>
            <person name="Nolan M."/>
            <person name="Ohm R.A."/>
            <person name="Pangilinan J."/>
            <person name="Pereira M.F."/>
            <person name="Perotto S."/>
            <person name="Peter M."/>
            <person name="Pfister S."/>
            <person name="Riley R."/>
            <person name="Sitrit Y."/>
            <person name="Stielow J.B."/>
            <person name="Szollosi G."/>
            <person name="Zifcakova L."/>
            <person name="Stursova M."/>
            <person name="Spatafora J.W."/>
            <person name="Tedersoo L."/>
            <person name="Vaario L.M."/>
            <person name="Yamada A."/>
            <person name="Yan M."/>
            <person name="Wang P."/>
            <person name="Xu J."/>
            <person name="Bruns T."/>
            <person name="Baldrian P."/>
            <person name="Vilgalys R."/>
            <person name="Dunand C."/>
            <person name="Henrissat B."/>
            <person name="Grigoriev I.V."/>
            <person name="Hibbett D."/>
            <person name="Nagy L.G."/>
            <person name="Martin F.M."/>
        </authorList>
    </citation>
    <scope>NUCLEOTIDE SEQUENCE</scope>
    <source>
        <strain evidence="6">UP504</strain>
    </source>
</reference>
<dbReference type="PANTHER" id="PTHR13964:SF27">
    <property type="entry name" value="HAT-TRICK, ISOFORM D"/>
    <property type="match status" value="1"/>
</dbReference>
<dbReference type="PROSITE" id="PS51011">
    <property type="entry name" value="ARID"/>
    <property type="match status" value="1"/>
</dbReference>
<evidence type="ECO:0000259" key="5">
    <source>
        <dbReference type="PROSITE" id="PS51011"/>
    </source>
</evidence>
<dbReference type="OrthoDB" id="1938591at2759"/>
<evidence type="ECO:0000256" key="3">
    <source>
        <dbReference type="ARBA" id="ARBA00023242"/>
    </source>
</evidence>
<dbReference type="Pfam" id="PF01388">
    <property type="entry name" value="ARID"/>
    <property type="match status" value="1"/>
</dbReference>
<feature type="region of interest" description="Disordered" evidence="4">
    <location>
        <begin position="283"/>
        <end position="308"/>
    </location>
</feature>
<protein>
    <recommendedName>
        <fullName evidence="5">ARID domain-containing protein</fullName>
    </recommendedName>
</protein>
<organism evidence="6 7">
    <name type="scientific">Hydnum rufescens UP504</name>
    <dbReference type="NCBI Taxonomy" id="1448309"/>
    <lineage>
        <taxon>Eukaryota</taxon>
        <taxon>Fungi</taxon>
        <taxon>Dikarya</taxon>
        <taxon>Basidiomycota</taxon>
        <taxon>Agaricomycotina</taxon>
        <taxon>Agaricomycetes</taxon>
        <taxon>Cantharellales</taxon>
        <taxon>Hydnaceae</taxon>
        <taxon>Hydnum</taxon>
    </lineage>
</organism>
<evidence type="ECO:0000313" key="6">
    <source>
        <dbReference type="EMBL" id="KAF9516874.1"/>
    </source>
</evidence>
<dbReference type="GO" id="GO:0000976">
    <property type="term" value="F:transcription cis-regulatory region binding"/>
    <property type="evidence" value="ECO:0007669"/>
    <property type="project" value="TreeGrafter"/>
</dbReference>
<feature type="compositionally biased region" description="Polar residues" evidence="4">
    <location>
        <begin position="1"/>
        <end position="27"/>
    </location>
</feature>
<proteinExistence type="predicted"/>
<keyword evidence="7" id="KW-1185">Reference proteome</keyword>
<dbReference type="Gene3D" id="1.10.150.60">
    <property type="entry name" value="ARID DNA-binding domain"/>
    <property type="match status" value="1"/>
</dbReference>
<dbReference type="AlphaFoldDB" id="A0A9P6B364"/>
<keyword evidence="1" id="KW-0805">Transcription regulation</keyword>
<dbReference type="GO" id="GO:0006357">
    <property type="term" value="P:regulation of transcription by RNA polymerase II"/>
    <property type="evidence" value="ECO:0007669"/>
    <property type="project" value="TreeGrafter"/>
</dbReference>
<name>A0A9P6B364_9AGAM</name>
<dbReference type="SUPFAM" id="SSF46774">
    <property type="entry name" value="ARID-like"/>
    <property type="match status" value="1"/>
</dbReference>
<accession>A0A9P6B364</accession>
<dbReference type="InterPro" id="IPR051232">
    <property type="entry name" value="ARID/SWI1_ChromRemod"/>
</dbReference>
<feature type="region of interest" description="Disordered" evidence="4">
    <location>
        <begin position="1"/>
        <end position="101"/>
    </location>
</feature>
<sequence length="392" mass="42741">MQQMQPPVSNQFTVPSSPSVQDPTQYDAQFRPLQAAVEPETAAKQMAALSAANPANRKRALNSQPPPGNAISSRPGTSSGLPPNLVSHQGPPVNPLARPPNAGRQQFLKMLNDIMAQTGFPLPPTLTGLPNPSFDPVKSRFAQLDIPGEGFVRLAGKAVDLHELFMTVAQRFGGSAKITQAKQWGALSAQLGLPEMTSAPNNPNPMPVASILQQYYGAVLGLLEEWYLKQQHQKQLRSQQAVPDGSSSFLPPGAQPGPSRMAVGPGEAYGVDGGIRRKIPESLPEKREEAATVYQPPREIKPPSSPPIMPTDARETILPEDPLPSPSHRRFKIEYVPVSRPLDSYGGRRLDAIDQQLSKVQERRVVRHFDELGALERSTVTHWPQLTRSSWS</sequence>
<evidence type="ECO:0000256" key="2">
    <source>
        <dbReference type="ARBA" id="ARBA00023163"/>
    </source>
</evidence>
<gene>
    <name evidence="6" type="ORF">BS47DRAFT_611960</name>
</gene>
<dbReference type="GO" id="GO:0005634">
    <property type="term" value="C:nucleus"/>
    <property type="evidence" value="ECO:0007669"/>
    <property type="project" value="TreeGrafter"/>
</dbReference>
<evidence type="ECO:0000313" key="7">
    <source>
        <dbReference type="Proteomes" id="UP000886523"/>
    </source>
</evidence>
<evidence type="ECO:0000256" key="4">
    <source>
        <dbReference type="SAM" id="MobiDB-lite"/>
    </source>
</evidence>
<feature type="region of interest" description="Disordered" evidence="4">
    <location>
        <begin position="237"/>
        <end position="261"/>
    </location>
</feature>
<dbReference type="InterPro" id="IPR036431">
    <property type="entry name" value="ARID_dom_sf"/>
</dbReference>
<keyword evidence="2" id="KW-0804">Transcription</keyword>
<evidence type="ECO:0000256" key="1">
    <source>
        <dbReference type="ARBA" id="ARBA00023015"/>
    </source>
</evidence>